<dbReference type="PRINTS" id="PR01217">
    <property type="entry name" value="PRICHEXTENSN"/>
</dbReference>
<evidence type="ECO:0000313" key="3">
    <source>
        <dbReference type="EMBL" id="RAI59039.1"/>
    </source>
</evidence>
<feature type="compositionally biased region" description="Pro residues" evidence="1">
    <location>
        <begin position="52"/>
        <end position="74"/>
    </location>
</feature>
<evidence type="ECO:0000259" key="2">
    <source>
        <dbReference type="PROSITE" id="PS52015"/>
    </source>
</evidence>
<dbReference type="GO" id="GO:0055085">
    <property type="term" value="P:transmembrane transport"/>
    <property type="evidence" value="ECO:0007669"/>
    <property type="project" value="InterPro"/>
</dbReference>
<accession>A0A327M8J4</accession>
<dbReference type="Proteomes" id="UP000249065">
    <property type="component" value="Unassembled WGS sequence"/>
</dbReference>
<comment type="caution">
    <text evidence="3">The sequence shown here is derived from an EMBL/GenBank/DDBJ whole genome shotgun (WGS) entry which is preliminary data.</text>
</comment>
<feature type="domain" description="TonB C-terminal" evidence="2">
    <location>
        <begin position="218"/>
        <end position="310"/>
    </location>
</feature>
<dbReference type="InterPro" id="IPR037682">
    <property type="entry name" value="TonB_C"/>
</dbReference>
<feature type="region of interest" description="Disordered" evidence="1">
    <location>
        <begin position="28"/>
        <end position="164"/>
    </location>
</feature>
<feature type="compositionally biased region" description="Pro residues" evidence="1">
    <location>
        <begin position="111"/>
        <end position="122"/>
    </location>
</feature>
<dbReference type="Pfam" id="PF03544">
    <property type="entry name" value="TonB_C"/>
    <property type="match status" value="1"/>
</dbReference>
<dbReference type="SUPFAM" id="SSF74653">
    <property type="entry name" value="TolA/TonB C-terminal domain"/>
    <property type="match status" value="1"/>
</dbReference>
<reference evidence="4" key="1">
    <citation type="submission" date="2018-06" db="EMBL/GenBank/DDBJ databases">
        <authorList>
            <person name="Khan S.A."/>
        </authorList>
    </citation>
    <scope>NUCLEOTIDE SEQUENCE [LARGE SCALE GENOMIC DNA]</scope>
    <source>
        <strain evidence="4">DB-1506</strain>
    </source>
</reference>
<dbReference type="Gene3D" id="3.30.1150.10">
    <property type="match status" value="1"/>
</dbReference>
<dbReference type="OrthoDB" id="7280794at2"/>
<evidence type="ECO:0000256" key="1">
    <source>
        <dbReference type="SAM" id="MobiDB-lite"/>
    </source>
</evidence>
<gene>
    <name evidence="3" type="ORF">DOO78_10910</name>
</gene>
<dbReference type="EMBL" id="QLIX01000006">
    <property type="protein sequence ID" value="RAI59039.1"/>
    <property type="molecule type" value="Genomic_DNA"/>
</dbReference>
<evidence type="ECO:0000313" key="4">
    <source>
        <dbReference type="Proteomes" id="UP000249065"/>
    </source>
</evidence>
<keyword evidence="4" id="KW-1185">Reference proteome</keyword>
<feature type="compositionally biased region" description="Pro residues" evidence="1">
    <location>
        <begin position="129"/>
        <end position="143"/>
    </location>
</feature>
<name>A0A327M8J4_9PROT</name>
<organism evidence="3 4">
    <name type="scientific">Roseicella frigidaeris</name>
    <dbReference type="NCBI Taxonomy" id="2230885"/>
    <lineage>
        <taxon>Bacteria</taxon>
        <taxon>Pseudomonadati</taxon>
        <taxon>Pseudomonadota</taxon>
        <taxon>Alphaproteobacteria</taxon>
        <taxon>Acetobacterales</taxon>
        <taxon>Roseomonadaceae</taxon>
        <taxon>Roseicella</taxon>
    </lineage>
</organism>
<dbReference type="AlphaFoldDB" id="A0A327M8J4"/>
<feature type="compositionally biased region" description="Pro residues" evidence="1">
    <location>
        <begin position="82"/>
        <end position="103"/>
    </location>
</feature>
<protein>
    <recommendedName>
        <fullName evidence="2">TonB C-terminal domain-containing protein</fullName>
    </recommendedName>
</protein>
<sequence length="310" mass="32722">MRPGLAASLLLHAGFATLVILAALMRPKPAEPPSPLTYDLVYREGEVGQEEPPAPQGQPVPPAPPAPTQPPTPPNRAEIPRPVAPPPPTAPPQPQAPPAPPPANARLAAPSPAPAPAPPAPSPLAEALPLPPPAPPAPQPQPPQQEAAVIAPPRPARPQTDRLPGLWLPDAARLMPSPRQQEATRRPLDLSLGSLAAIGRADRTAPQVSVRGAQVGSDWMRAFQRWAEENIRYPQSAAVVGDQGVNRIQVLVAADGRVKSWRLVRRSGSVWLDAGLEGPFRNAVLPAFPGPVDPEGAVVDLTVNWHIIRQ</sequence>
<dbReference type="PROSITE" id="PS52015">
    <property type="entry name" value="TONB_CTD"/>
    <property type="match status" value="1"/>
</dbReference>
<proteinExistence type="predicted"/>
<dbReference type="RefSeq" id="WP_111469791.1">
    <property type="nucleotide sequence ID" value="NZ_QLIX01000006.1"/>
</dbReference>